<dbReference type="PATRIC" id="fig|35623.3.peg.784"/>
<keyword evidence="6" id="KW-0326">Glycosidase</keyword>
<evidence type="ECO:0000259" key="7">
    <source>
        <dbReference type="Pfam" id="PF00933"/>
    </source>
</evidence>
<proteinExistence type="inferred from homology"/>
<evidence type="ECO:0000313" key="9">
    <source>
        <dbReference type="EMBL" id="CDR30857.1"/>
    </source>
</evidence>
<dbReference type="Pfam" id="PF01915">
    <property type="entry name" value="Glyco_hydro_3_C"/>
    <property type="match status" value="1"/>
</dbReference>
<keyword evidence="4" id="KW-0732">Signal</keyword>
<evidence type="ECO:0000256" key="5">
    <source>
        <dbReference type="ARBA" id="ARBA00022801"/>
    </source>
</evidence>
<accession>A0A061AIP3</accession>
<evidence type="ECO:0000259" key="8">
    <source>
        <dbReference type="Pfam" id="PF01915"/>
    </source>
</evidence>
<dbReference type="InterPro" id="IPR001764">
    <property type="entry name" value="Glyco_hydro_3_N"/>
</dbReference>
<evidence type="ECO:0000313" key="10">
    <source>
        <dbReference type="Proteomes" id="UP000032434"/>
    </source>
</evidence>
<dbReference type="RefSeq" id="WP_045749351.1">
    <property type="nucleotide sequence ID" value="NZ_FUZK01000001.1"/>
</dbReference>
<feature type="domain" description="Glycoside hydrolase family 3 C-terminal" evidence="8">
    <location>
        <begin position="408"/>
        <end position="613"/>
    </location>
</feature>
<dbReference type="InterPro" id="IPR017853">
    <property type="entry name" value="GH"/>
</dbReference>
<dbReference type="AlphaFoldDB" id="A0A061AIP3"/>
<dbReference type="KEGG" id="aoc:Aocu_07840"/>
<protein>
    <recommendedName>
        <fullName evidence="3">beta-glucosidase</fullName>
        <ecNumber evidence="3">3.2.1.21</ecNumber>
    </recommendedName>
</protein>
<keyword evidence="10" id="KW-1185">Reference proteome</keyword>
<comment type="catalytic activity">
    <reaction evidence="1">
        <text>Hydrolysis of terminal, non-reducing beta-D-glucosyl residues with release of beta-D-glucose.</text>
        <dbReference type="EC" id="3.2.1.21"/>
    </reaction>
</comment>
<comment type="similarity">
    <text evidence="2">Belongs to the glycosyl hydrolase 3 family.</text>
</comment>
<feature type="domain" description="Glycoside hydrolase family 3 N-terminal" evidence="7">
    <location>
        <begin position="53"/>
        <end position="374"/>
    </location>
</feature>
<reference evidence="10" key="1">
    <citation type="submission" date="2014-05" db="EMBL/GenBank/DDBJ databases">
        <authorList>
            <person name="Kube M."/>
        </authorList>
    </citation>
    <scope>NUCLEOTIDE SEQUENCE [LARGE SCALE GENOMIC DNA]</scope>
</reference>
<name>A0A061AIP3_9MOLU</name>
<dbReference type="PANTHER" id="PTHR30620:SF16">
    <property type="entry name" value="LYSOSOMAL BETA GLUCOSIDASE"/>
    <property type="match status" value="1"/>
</dbReference>
<dbReference type="InterPro" id="IPR051915">
    <property type="entry name" value="Cellulose_Degrad_GH3"/>
</dbReference>
<dbReference type="STRING" id="35623.Aocu_07840"/>
<dbReference type="Gene3D" id="3.40.50.1700">
    <property type="entry name" value="Glycoside hydrolase family 3 C-terminal domain"/>
    <property type="match status" value="1"/>
</dbReference>
<dbReference type="GO" id="GO:0008422">
    <property type="term" value="F:beta-glucosidase activity"/>
    <property type="evidence" value="ECO:0007669"/>
    <property type="project" value="UniProtKB-EC"/>
</dbReference>
<evidence type="ECO:0000256" key="1">
    <source>
        <dbReference type="ARBA" id="ARBA00000448"/>
    </source>
</evidence>
<keyword evidence="5 9" id="KW-0378">Hydrolase</keyword>
<dbReference type="InterPro" id="IPR036881">
    <property type="entry name" value="Glyco_hydro_3_C_sf"/>
</dbReference>
<gene>
    <name evidence="9" type="ORF">Aocu_07840</name>
</gene>
<evidence type="ECO:0000256" key="6">
    <source>
        <dbReference type="ARBA" id="ARBA00023295"/>
    </source>
</evidence>
<dbReference type="EC" id="3.2.1.21" evidence="3"/>
<dbReference type="PROSITE" id="PS51257">
    <property type="entry name" value="PROKAR_LIPOPROTEIN"/>
    <property type="match status" value="1"/>
</dbReference>
<dbReference type="HOGENOM" id="CLU_004542_9_3_14"/>
<dbReference type="Proteomes" id="UP000032434">
    <property type="component" value="Chromosome 1"/>
</dbReference>
<organism evidence="9 10">
    <name type="scientific">Acholeplasma oculi</name>
    <dbReference type="NCBI Taxonomy" id="35623"/>
    <lineage>
        <taxon>Bacteria</taxon>
        <taxon>Bacillati</taxon>
        <taxon>Mycoplasmatota</taxon>
        <taxon>Mollicutes</taxon>
        <taxon>Acholeplasmatales</taxon>
        <taxon>Acholeplasmataceae</taxon>
        <taxon>Acholeplasma</taxon>
    </lineage>
</organism>
<dbReference type="InParanoid" id="A0A061AIP3"/>
<dbReference type="PANTHER" id="PTHR30620">
    <property type="entry name" value="PERIPLASMIC BETA-GLUCOSIDASE-RELATED"/>
    <property type="match status" value="1"/>
</dbReference>
<dbReference type="InterPro" id="IPR002772">
    <property type="entry name" value="Glyco_hydro_3_C"/>
</dbReference>
<evidence type="ECO:0000256" key="2">
    <source>
        <dbReference type="ARBA" id="ARBA00005336"/>
    </source>
</evidence>
<dbReference type="SUPFAM" id="SSF52279">
    <property type="entry name" value="Beta-D-glucan exohydrolase, C-terminal domain"/>
    <property type="match status" value="1"/>
</dbReference>
<sequence length="615" mass="67786">MLKKIILTLTVIILFTLVACVENHEEPPIVEDDYPDASLSIDEKIEWWLERLTVEEKAGQMVQGERSNNNGQTGVTPAMVRDLNLGSVLNGGGNVPPQNNVSSWYQMYQSMLNASLQSSSKIPIIYGVDAVHGHANLQGATVFPHNIGLAAANNAELMKDIGEVIAYEVSQTGLTYNFAPSIGVIKDKRWGRTYETLGENPQVAANLVGPYIEGIQSYNVAGSAKHFVGDSYTIFGTGLDGKLDRGNSIITQEELEEIHYPLYQAAIDAGVKTIMVSYSSLNGVRMHENKELVTDVLKDEFGFKGFVMGDYNGIDDINATTFNQKVIKSINAGVDMLMQPHNFESVINVIIGAVNSNLISMERMDDAVSRILRVKYEIGLFEEKERIASDLRNEHALSIARQAVRESMVLLKNENQVLPLNKSQSVLLLGPGSDNIGIQSGGWTITWQGSDQLTIPGHTIKDALEEVMDGTVYTSIDDLDKADVVIVVLAEKPHAEMMGDSLALSLISDTAYTSNLTYLNQIKDIEKPVLAMLIASKPLLVNDYISDFDAFVMLFLPGTEGLGITDVLLGEHDFKGKLPYTWPKTLEQAHHTYMDNGYNPNDYQFPYGFGLTYNN</sequence>
<dbReference type="EMBL" id="LK028559">
    <property type="protein sequence ID" value="CDR30857.1"/>
    <property type="molecule type" value="Genomic_DNA"/>
</dbReference>
<dbReference type="SUPFAM" id="SSF51445">
    <property type="entry name" value="(Trans)glycosidases"/>
    <property type="match status" value="1"/>
</dbReference>
<dbReference type="OrthoDB" id="9805821at2"/>
<dbReference type="Pfam" id="PF00933">
    <property type="entry name" value="Glyco_hydro_3"/>
    <property type="match status" value="1"/>
</dbReference>
<dbReference type="GO" id="GO:0009251">
    <property type="term" value="P:glucan catabolic process"/>
    <property type="evidence" value="ECO:0007669"/>
    <property type="project" value="TreeGrafter"/>
</dbReference>
<dbReference type="PRINTS" id="PR00133">
    <property type="entry name" value="GLHYDRLASE3"/>
</dbReference>
<dbReference type="InterPro" id="IPR036962">
    <property type="entry name" value="Glyco_hydro_3_N_sf"/>
</dbReference>
<evidence type="ECO:0000256" key="3">
    <source>
        <dbReference type="ARBA" id="ARBA00012744"/>
    </source>
</evidence>
<dbReference type="Gene3D" id="3.20.20.300">
    <property type="entry name" value="Glycoside hydrolase, family 3, N-terminal domain"/>
    <property type="match status" value="1"/>
</dbReference>
<evidence type="ECO:0000256" key="4">
    <source>
        <dbReference type="ARBA" id="ARBA00022729"/>
    </source>
</evidence>